<dbReference type="EMBL" id="BMIQ01000005">
    <property type="protein sequence ID" value="GGE11673.1"/>
    <property type="molecule type" value="Genomic_DNA"/>
</dbReference>
<reference evidence="2" key="2">
    <citation type="submission" date="2020-09" db="EMBL/GenBank/DDBJ databases">
        <authorList>
            <person name="Sun Q."/>
            <person name="Zhou Y."/>
        </authorList>
    </citation>
    <scope>NUCLEOTIDE SEQUENCE</scope>
    <source>
        <strain evidence="2">CGMCC 1.15367</strain>
    </source>
</reference>
<comment type="caution">
    <text evidence="2">The sequence shown here is derived from an EMBL/GenBank/DDBJ whole genome shotgun (WGS) entry which is preliminary data.</text>
</comment>
<sequence>MNQPPPLSSSPRLDLPAILDIKAAASLHEAVLARRGADLVLDASQVQRLGGQCLQILCGAVAAWQDEGRAVTIAAPSRNFEEGLALLGFTIQSLTGKDAVQ</sequence>
<gene>
    <name evidence="2" type="ORF">GCM10011390_33490</name>
</gene>
<feature type="domain" description="MlaB-like STAS" evidence="1">
    <location>
        <begin position="13"/>
        <end position="89"/>
    </location>
</feature>
<accession>A0A916ZTA5</accession>
<dbReference type="Gene3D" id="3.30.750.24">
    <property type="entry name" value="STAS domain"/>
    <property type="match status" value="1"/>
</dbReference>
<proteinExistence type="predicted"/>
<evidence type="ECO:0000259" key="1">
    <source>
        <dbReference type="Pfam" id="PF13466"/>
    </source>
</evidence>
<dbReference type="SUPFAM" id="SSF52091">
    <property type="entry name" value="SpoIIaa-like"/>
    <property type="match status" value="1"/>
</dbReference>
<dbReference type="Proteomes" id="UP000644699">
    <property type="component" value="Unassembled WGS sequence"/>
</dbReference>
<dbReference type="Pfam" id="PF13466">
    <property type="entry name" value="STAS_2"/>
    <property type="match status" value="1"/>
</dbReference>
<evidence type="ECO:0000313" key="3">
    <source>
        <dbReference type="Proteomes" id="UP000644699"/>
    </source>
</evidence>
<name>A0A916ZTA5_9HYPH</name>
<evidence type="ECO:0000313" key="2">
    <source>
        <dbReference type="EMBL" id="GGE11673.1"/>
    </source>
</evidence>
<dbReference type="AlphaFoldDB" id="A0A916ZTA5"/>
<reference evidence="2" key="1">
    <citation type="journal article" date="2014" name="Int. J. Syst. Evol. Microbiol.">
        <title>Complete genome sequence of Corynebacterium casei LMG S-19264T (=DSM 44701T), isolated from a smear-ripened cheese.</title>
        <authorList>
            <consortium name="US DOE Joint Genome Institute (JGI-PGF)"/>
            <person name="Walter F."/>
            <person name="Albersmeier A."/>
            <person name="Kalinowski J."/>
            <person name="Ruckert C."/>
        </authorList>
    </citation>
    <scope>NUCLEOTIDE SEQUENCE</scope>
    <source>
        <strain evidence="2">CGMCC 1.15367</strain>
    </source>
</reference>
<keyword evidence="3" id="KW-1185">Reference proteome</keyword>
<dbReference type="InterPro" id="IPR058548">
    <property type="entry name" value="MlaB-like_STAS"/>
</dbReference>
<dbReference type="RefSeq" id="WP_188910495.1">
    <property type="nucleotide sequence ID" value="NZ_BMIQ01000005.1"/>
</dbReference>
<protein>
    <recommendedName>
        <fullName evidence="1">MlaB-like STAS domain-containing protein</fullName>
    </recommendedName>
</protein>
<dbReference type="InterPro" id="IPR036513">
    <property type="entry name" value="STAS_dom_sf"/>
</dbReference>
<organism evidence="2 3">
    <name type="scientific">Aureimonas endophytica</name>
    <dbReference type="NCBI Taxonomy" id="2027858"/>
    <lineage>
        <taxon>Bacteria</taxon>
        <taxon>Pseudomonadati</taxon>
        <taxon>Pseudomonadota</taxon>
        <taxon>Alphaproteobacteria</taxon>
        <taxon>Hyphomicrobiales</taxon>
        <taxon>Aurantimonadaceae</taxon>
        <taxon>Aureimonas</taxon>
    </lineage>
</organism>